<dbReference type="InterPro" id="IPR013325">
    <property type="entry name" value="RNA_pol_sigma_r2"/>
</dbReference>
<keyword evidence="4" id="KW-0804">Transcription</keyword>
<dbReference type="InterPro" id="IPR000792">
    <property type="entry name" value="Tscrpt_reg_LuxR_C"/>
</dbReference>
<gene>
    <name evidence="6" type="ORF">BSZ32_13780</name>
</gene>
<dbReference type="OrthoDB" id="263964at2"/>
<dbReference type="InterPro" id="IPR014284">
    <property type="entry name" value="RNA_pol_sigma-70_dom"/>
</dbReference>
<dbReference type="Pfam" id="PF04542">
    <property type="entry name" value="Sigma70_r2"/>
    <property type="match status" value="1"/>
</dbReference>
<dbReference type="GO" id="GO:0006352">
    <property type="term" value="P:DNA-templated transcription initiation"/>
    <property type="evidence" value="ECO:0007669"/>
    <property type="project" value="InterPro"/>
</dbReference>
<dbReference type="RefSeq" id="WP_105043951.1">
    <property type="nucleotide sequence ID" value="NZ_MQWA01000001.1"/>
</dbReference>
<keyword evidence="3" id="KW-0238">DNA-binding</keyword>
<keyword evidence="7" id="KW-1185">Reference proteome</keyword>
<keyword evidence="2" id="KW-0731">Sigma factor</keyword>
<protein>
    <recommendedName>
        <fullName evidence="5">HTH luxR-type domain-containing protein</fullName>
    </recommendedName>
</protein>
<evidence type="ECO:0000256" key="2">
    <source>
        <dbReference type="ARBA" id="ARBA00023082"/>
    </source>
</evidence>
<evidence type="ECO:0000256" key="1">
    <source>
        <dbReference type="ARBA" id="ARBA00023015"/>
    </source>
</evidence>
<proteinExistence type="predicted"/>
<dbReference type="InterPro" id="IPR007627">
    <property type="entry name" value="RNA_pol_sigma70_r2"/>
</dbReference>
<dbReference type="GO" id="GO:0016987">
    <property type="term" value="F:sigma factor activity"/>
    <property type="evidence" value="ECO:0007669"/>
    <property type="project" value="UniProtKB-KW"/>
</dbReference>
<accession>A0A2S7U550</accession>
<evidence type="ECO:0000313" key="6">
    <source>
        <dbReference type="EMBL" id="PQJ29452.1"/>
    </source>
</evidence>
<evidence type="ECO:0000259" key="5">
    <source>
        <dbReference type="PROSITE" id="PS00622"/>
    </source>
</evidence>
<dbReference type="GO" id="GO:0003677">
    <property type="term" value="F:DNA binding"/>
    <property type="evidence" value="ECO:0007669"/>
    <property type="project" value="UniProtKB-KW"/>
</dbReference>
<evidence type="ECO:0000313" key="7">
    <source>
        <dbReference type="Proteomes" id="UP000239907"/>
    </source>
</evidence>
<dbReference type="PROSITE" id="PS00622">
    <property type="entry name" value="HTH_LUXR_1"/>
    <property type="match status" value="1"/>
</dbReference>
<reference evidence="6 7" key="1">
    <citation type="submission" date="2016-12" db="EMBL/GenBank/DDBJ databases">
        <title>Study of bacterial adaptation to deep sea.</title>
        <authorList>
            <person name="Song J."/>
            <person name="Yoshizawa S."/>
            <person name="Kogure K."/>
        </authorList>
    </citation>
    <scope>NUCLEOTIDE SEQUENCE [LARGE SCALE GENOMIC DNA]</scope>
    <source>
        <strain evidence="6 7">SAORIC-165</strain>
    </source>
</reference>
<keyword evidence="1" id="KW-0805">Transcription regulation</keyword>
<dbReference type="EMBL" id="MQWA01000001">
    <property type="protein sequence ID" value="PQJ29452.1"/>
    <property type="molecule type" value="Genomic_DNA"/>
</dbReference>
<dbReference type="SUPFAM" id="SSF88946">
    <property type="entry name" value="Sigma2 domain of RNA polymerase sigma factors"/>
    <property type="match status" value="1"/>
</dbReference>
<dbReference type="NCBIfam" id="TIGR02937">
    <property type="entry name" value="sigma70-ECF"/>
    <property type="match status" value="1"/>
</dbReference>
<name>A0A2S7U550_9BACT</name>
<dbReference type="AlphaFoldDB" id="A0A2S7U550"/>
<evidence type="ECO:0000256" key="3">
    <source>
        <dbReference type="ARBA" id="ARBA00023125"/>
    </source>
</evidence>
<dbReference type="Proteomes" id="UP000239907">
    <property type="component" value="Unassembled WGS sequence"/>
</dbReference>
<feature type="domain" description="HTH luxR-type" evidence="5">
    <location>
        <begin position="162"/>
        <end position="189"/>
    </location>
</feature>
<dbReference type="PANTHER" id="PTHR43133">
    <property type="entry name" value="RNA POLYMERASE ECF-TYPE SIGMA FACTO"/>
    <property type="match status" value="1"/>
</dbReference>
<evidence type="ECO:0000256" key="4">
    <source>
        <dbReference type="ARBA" id="ARBA00023163"/>
    </source>
</evidence>
<comment type="caution">
    <text evidence="6">The sequence shown here is derived from an EMBL/GenBank/DDBJ whole genome shotgun (WGS) entry which is preliminary data.</text>
</comment>
<organism evidence="6 7">
    <name type="scientific">Rubritalea profundi</name>
    <dbReference type="NCBI Taxonomy" id="1658618"/>
    <lineage>
        <taxon>Bacteria</taxon>
        <taxon>Pseudomonadati</taxon>
        <taxon>Verrucomicrobiota</taxon>
        <taxon>Verrucomicrobiia</taxon>
        <taxon>Verrucomicrobiales</taxon>
        <taxon>Rubritaleaceae</taxon>
        <taxon>Rubritalea</taxon>
    </lineage>
</organism>
<dbReference type="Gene3D" id="1.10.1740.10">
    <property type="match status" value="1"/>
</dbReference>
<dbReference type="PANTHER" id="PTHR43133:SF8">
    <property type="entry name" value="RNA POLYMERASE SIGMA FACTOR HI_1459-RELATED"/>
    <property type="match status" value="1"/>
</dbReference>
<sequence length="205" mass="23902">MDQQHKINLSEDPWKTRLTLIDRARDPNDSQAWDEFTDYYSGFIRMVLIKLQVTRDDLEDFSQDVLLKLWQGLPKMEMGRDDARFRAWMGTVIRNAVYNHCSQATTRKRRETNAAVADVAPPDIEDIIESEWRKHIIALVIERLNASFSGKAMDVFTMTLDGKSVDDIASAMELTKASVYVLRNRVRTRFLDEAKQLRSQLEFRE</sequence>
<dbReference type="InterPro" id="IPR039425">
    <property type="entry name" value="RNA_pol_sigma-70-like"/>
</dbReference>